<evidence type="ECO:0008006" key="5">
    <source>
        <dbReference type="Google" id="ProtNLM"/>
    </source>
</evidence>
<feature type="transmembrane region" description="Helical" evidence="2">
    <location>
        <begin position="238"/>
        <end position="259"/>
    </location>
</feature>
<feature type="transmembrane region" description="Helical" evidence="2">
    <location>
        <begin position="358"/>
        <end position="379"/>
    </location>
</feature>
<organism evidence="3 4">
    <name type="scientific">Trujillonella endophytica</name>
    <dbReference type="NCBI Taxonomy" id="673521"/>
    <lineage>
        <taxon>Bacteria</taxon>
        <taxon>Bacillati</taxon>
        <taxon>Actinomycetota</taxon>
        <taxon>Actinomycetes</taxon>
        <taxon>Geodermatophilales</taxon>
        <taxon>Geodermatophilaceae</taxon>
        <taxon>Trujillonella</taxon>
    </lineage>
</organism>
<feature type="transmembrane region" description="Helical" evidence="2">
    <location>
        <begin position="271"/>
        <end position="291"/>
    </location>
</feature>
<keyword evidence="2" id="KW-0472">Membrane</keyword>
<feature type="transmembrane region" description="Helical" evidence="2">
    <location>
        <begin position="195"/>
        <end position="218"/>
    </location>
</feature>
<feature type="transmembrane region" description="Helical" evidence="2">
    <location>
        <begin position="165"/>
        <end position="183"/>
    </location>
</feature>
<feature type="transmembrane region" description="Helical" evidence="2">
    <location>
        <begin position="55"/>
        <end position="77"/>
    </location>
</feature>
<gene>
    <name evidence="3" type="ORF">SAMN05660991_00321</name>
</gene>
<evidence type="ECO:0000313" key="4">
    <source>
        <dbReference type="Proteomes" id="UP000198960"/>
    </source>
</evidence>
<dbReference type="STRING" id="673521.SAMN05660991_00321"/>
<keyword evidence="2" id="KW-1133">Transmembrane helix</keyword>
<keyword evidence="2" id="KW-0812">Transmembrane</keyword>
<accession>A0A1H8PR66</accession>
<feature type="transmembrane region" description="Helical" evidence="2">
    <location>
        <begin position="451"/>
        <end position="473"/>
    </location>
</feature>
<feature type="transmembrane region" description="Helical" evidence="2">
    <location>
        <begin position="386"/>
        <end position="406"/>
    </location>
</feature>
<dbReference type="EMBL" id="FOEE01000001">
    <property type="protein sequence ID" value="SEO44266.1"/>
    <property type="molecule type" value="Genomic_DNA"/>
</dbReference>
<feature type="transmembrane region" description="Helical" evidence="2">
    <location>
        <begin position="418"/>
        <end position="439"/>
    </location>
</feature>
<evidence type="ECO:0000256" key="1">
    <source>
        <dbReference type="SAM" id="MobiDB-lite"/>
    </source>
</evidence>
<feature type="transmembrane region" description="Helical" evidence="2">
    <location>
        <begin position="139"/>
        <end position="159"/>
    </location>
</feature>
<dbReference type="Proteomes" id="UP000198960">
    <property type="component" value="Unassembled WGS sequence"/>
</dbReference>
<sequence>MTSSSPADAPVEDRERPPDTVPVGLPAVGDQGDDGSAAAEAVPTDARPRAGWLRWPAGLVLVLAAALPALVALVDLLRGRGEPYLPLGDHALLELTVDDVGEHEVLLGAYSRFLWHHPGPLLAYVLSVPFRLLDGAHEALAVGAVAVAGISSMAVVALVARRGGLLAGAWALLVLTVSVRLLGDDFVRDSWNPHLPVLPLLAGVLLCWAVIRGSAWALPVAVLPMSLAVQAHVGFAPVVGAVAAVVVLGLGVRAAVRLWSGRTGRPRRPLWWLRWPVSFLAAALVALLLWLPPITEQLTGEPGNITLLLDYLREGSGEPAAFSSSEAVRLIAEEFAKLPAYVGGAVPPEQDLVEDGLWPTWAVVAGLGLFAAALAVAAFRRRGDVLWLGGLTLAVAAAGVVALTRIEGLPFVYITRWTVVVGILAWITVGLGLLPELVTGVRALAGRRGPALLPAAVVGAPLAVLAAVAVVGAGQGAARAQTPFTDTTGELSGLASAVVADLDRLGLRTVPDPPVVRVDMAGTTRQELVGTFWPGTGVVLHLHRDGVDVQVSDFWELQLGPRYTDRADDAGYVVTLAYADGSSPPPEPWQQILAVEGELQVYGGVPPTA</sequence>
<name>A0A1H8PR66_9ACTN</name>
<feature type="region of interest" description="Disordered" evidence="1">
    <location>
        <begin position="1"/>
        <end position="42"/>
    </location>
</feature>
<evidence type="ECO:0000313" key="3">
    <source>
        <dbReference type="EMBL" id="SEO44266.1"/>
    </source>
</evidence>
<protein>
    <recommendedName>
        <fullName evidence="5">4-amino-4-deoxy-L-arabinose transferase</fullName>
    </recommendedName>
</protein>
<evidence type="ECO:0000256" key="2">
    <source>
        <dbReference type="SAM" id="Phobius"/>
    </source>
</evidence>
<dbReference type="RefSeq" id="WP_091939424.1">
    <property type="nucleotide sequence ID" value="NZ_FOEE01000001.1"/>
</dbReference>
<keyword evidence="4" id="KW-1185">Reference proteome</keyword>
<proteinExistence type="predicted"/>
<reference evidence="4" key="1">
    <citation type="submission" date="2016-10" db="EMBL/GenBank/DDBJ databases">
        <authorList>
            <person name="Varghese N."/>
            <person name="Submissions S."/>
        </authorList>
    </citation>
    <scope>NUCLEOTIDE SEQUENCE [LARGE SCALE GENOMIC DNA]</scope>
    <source>
        <strain evidence="4">DSM 45413</strain>
    </source>
</reference>
<dbReference type="AlphaFoldDB" id="A0A1H8PR66"/>